<name>A0A1X0DN86_9MYCO</name>
<dbReference type="RefSeq" id="WP_083029046.1">
    <property type="nucleotide sequence ID" value="NZ_AP022618.1"/>
</dbReference>
<proteinExistence type="predicted"/>
<accession>A0A1X0DN86</accession>
<dbReference type="Pfam" id="PF16525">
    <property type="entry name" value="MHB"/>
    <property type="match status" value="1"/>
</dbReference>
<keyword evidence="2" id="KW-1185">Reference proteome</keyword>
<dbReference type="InterPro" id="IPR032407">
    <property type="entry name" value="MHB"/>
</dbReference>
<protein>
    <submittedName>
        <fullName evidence="1">Hemophore-related protein</fullName>
    </submittedName>
</protein>
<evidence type="ECO:0000313" key="1">
    <source>
        <dbReference type="EMBL" id="ORA73871.1"/>
    </source>
</evidence>
<reference evidence="1 2" key="1">
    <citation type="submission" date="2016-12" db="EMBL/GenBank/DDBJ databases">
        <title>The new phylogeny of genus Mycobacterium.</title>
        <authorList>
            <person name="Tortoli E."/>
            <person name="Trovato A."/>
            <person name="Cirillo D.M."/>
        </authorList>
    </citation>
    <scope>NUCLEOTIDE SEQUENCE [LARGE SCALE GENOMIC DNA]</scope>
    <source>
        <strain evidence="1 2">DSM 45130</strain>
    </source>
</reference>
<dbReference type="EMBL" id="MVHS01000002">
    <property type="protein sequence ID" value="ORA73871.1"/>
    <property type="molecule type" value="Genomic_DNA"/>
</dbReference>
<dbReference type="Gene3D" id="1.20.20.20">
    <property type="entry name" value="Haemophore, haem-binding domain"/>
    <property type="match status" value="1"/>
</dbReference>
<sequence>MTNFSGSAVRKNLTRTAFGTLIAGAALALVPVAHAAPAAGCSASEISGTVGSVTTAAQVYLDGHPGANQAVSAAMNQPRPEAETNLRNYFTANPAEYHDLRGILSPLGDVQRKCNVSVLPGELASAYNTFMAG</sequence>
<dbReference type="AlphaFoldDB" id="A0A1X0DN86"/>
<gene>
    <name evidence="1" type="ORF">BST26_01510</name>
</gene>
<dbReference type="Proteomes" id="UP000192801">
    <property type="component" value="Unassembled WGS sequence"/>
</dbReference>
<dbReference type="OrthoDB" id="4726347at2"/>
<comment type="caution">
    <text evidence="1">The sequence shown here is derived from an EMBL/GenBank/DDBJ whole genome shotgun (WGS) entry which is preliminary data.</text>
</comment>
<dbReference type="GO" id="GO:0020037">
    <property type="term" value="F:heme binding"/>
    <property type="evidence" value="ECO:0007669"/>
    <property type="project" value="InterPro"/>
</dbReference>
<evidence type="ECO:0000313" key="2">
    <source>
        <dbReference type="Proteomes" id="UP000192801"/>
    </source>
</evidence>
<dbReference type="InterPro" id="IPR038378">
    <property type="entry name" value="MHB_sf"/>
</dbReference>
<dbReference type="NCBIfam" id="TIGR04529">
    <property type="entry name" value="MTB_hemophore"/>
    <property type="match status" value="1"/>
</dbReference>
<organism evidence="1 2">
    <name type="scientific">Mycolicibacterium insubricum</name>
    <dbReference type="NCBI Taxonomy" id="444597"/>
    <lineage>
        <taxon>Bacteria</taxon>
        <taxon>Bacillati</taxon>
        <taxon>Actinomycetota</taxon>
        <taxon>Actinomycetes</taxon>
        <taxon>Mycobacteriales</taxon>
        <taxon>Mycobacteriaceae</taxon>
        <taxon>Mycolicibacterium</taxon>
    </lineage>
</organism>